<dbReference type="GO" id="GO:0006508">
    <property type="term" value="P:proteolysis"/>
    <property type="evidence" value="ECO:0007669"/>
    <property type="project" value="InterPro"/>
</dbReference>
<evidence type="ECO:0000313" key="3">
    <source>
        <dbReference type="Proteomes" id="UP000639772"/>
    </source>
</evidence>
<dbReference type="Gene3D" id="3.40.50.200">
    <property type="entry name" value="Peptidase S8/S53 domain"/>
    <property type="match status" value="1"/>
</dbReference>
<feature type="region of interest" description="Disordered" evidence="1">
    <location>
        <begin position="1"/>
        <end position="37"/>
    </location>
</feature>
<evidence type="ECO:0000256" key="1">
    <source>
        <dbReference type="SAM" id="MobiDB-lite"/>
    </source>
</evidence>
<dbReference type="GO" id="GO:0004252">
    <property type="term" value="F:serine-type endopeptidase activity"/>
    <property type="evidence" value="ECO:0007669"/>
    <property type="project" value="InterPro"/>
</dbReference>
<protein>
    <submittedName>
        <fullName evidence="2">Uncharacterized protein</fullName>
    </submittedName>
</protein>
<proteinExistence type="predicted"/>
<gene>
    <name evidence="2" type="ORF">HPP92_013976</name>
</gene>
<organism evidence="2 3">
    <name type="scientific">Vanilla planifolia</name>
    <name type="common">Vanilla</name>
    <dbReference type="NCBI Taxonomy" id="51239"/>
    <lineage>
        <taxon>Eukaryota</taxon>
        <taxon>Viridiplantae</taxon>
        <taxon>Streptophyta</taxon>
        <taxon>Embryophyta</taxon>
        <taxon>Tracheophyta</taxon>
        <taxon>Spermatophyta</taxon>
        <taxon>Magnoliopsida</taxon>
        <taxon>Liliopsida</taxon>
        <taxon>Asparagales</taxon>
        <taxon>Orchidaceae</taxon>
        <taxon>Vanilloideae</taxon>
        <taxon>Vanilleae</taxon>
        <taxon>Vanilla</taxon>
    </lineage>
</organism>
<feature type="compositionally biased region" description="Basic residues" evidence="1">
    <location>
        <begin position="20"/>
        <end position="31"/>
    </location>
</feature>
<name>A0A835QJ63_VANPL</name>
<evidence type="ECO:0000313" key="2">
    <source>
        <dbReference type="EMBL" id="KAG0474290.1"/>
    </source>
</evidence>
<comment type="caution">
    <text evidence="2">The sequence shown here is derived from an EMBL/GenBank/DDBJ whole genome shotgun (WGS) entry which is preliminary data.</text>
</comment>
<dbReference type="AlphaFoldDB" id="A0A835QJ63"/>
<dbReference type="OrthoDB" id="206201at2759"/>
<dbReference type="EMBL" id="JADCNM010000007">
    <property type="protein sequence ID" value="KAG0474290.1"/>
    <property type="molecule type" value="Genomic_DNA"/>
</dbReference>
<dbReference type="Proteomes" id="UP000639772">
    <property type="component" value="Chromosome 7"/>
</dbReference>
<reference evidence="2 3" key="1">
    <citation type="journal article" date="2020" name="Nat. Food">
        <title>A phased Vanilla planifolia genome enables genetic improvement of flavour and production.</title>
        <authorList>
            <person name="Hasing T."/>
            <person name="Tang H."/>
            <person name="Brym M."/>
            <person name="Khazi F."/>
            <person name="Huang T."/>
            <person name="Chambers A.H."/>
        </authorList>
    </citation>
    <scope>NUCLEOTIDE SEQUENCE [LARGE SCALE GENOMIC DNA]</scope>
    <source>
        <tissue evidence="2">Leaf</tissue>
    </source>
</reference>
<accession>A0A835QJ63</accession>
<sequence length="188" mass="20302">MMAAFRLGDRASRAGVPKPGHYRPRRGRARRLAFPPIGPSDDPAFNVISGTSMSTFSPQRALPLCSGRSTPWSPVIIRSAIITTADNSNTAGKPDHRRETQRGQPLCQGCGACEPDQGPPALAFVMISSPTTTSRGQTSNTGGLGAVVAAREPLKHPNQSFDVELNHLLSRWRCHHRSQEGEPNGDER</sequence>
<dbReference type="InterPro" id="IPR036852">
    <property type="entry name" value="Peptidase_S8/S53_dom_sf"/>
</dbReference>